<protein>
    <recommendedName>
        <fullName evidence="1">F-box domain-containing protein</fullName>
    </recommendedName>
</protein>
<dbReference type="CDD" id="cd09917">
    <property type="entry name" value="F-box_SF"/>
    <property type="match status" value="1"/>
</dbReference>
<accession>A0A165BC56</accession>
<keyword evidence="3" id="KW-1185">Reference proteome</keyword>
<dbReference type="Pfam" id="PF00646">
    <property type="entry name" value="F-box"/>
    <property type="match status" value="1"/>
</dbReference>
<dbReference type="EMBL" id="KV426498">
    <property type="protein sequence ID" value="KZV80300.1"/>
    <property type="molecule type" value="Genomic_DNA"/>
</dbReference>
<evidence type="ECO:0000313" key="2">
    <source>
        <dbReference type="EMBL" id="KZV80300.1"/>
    </source>
</evidence>
<proteinExistence type="predicted"/>
<reference evidence="2 3" key="1">
    <citation type="journal article" date="2016" name="Mol. Biol. Evol.">
        <title>Comparative Genomics of Early-Diverging Mushroom-Forming Fungi Provides Insights into the Origins of Lignocellulose Decay Capabilities.</title>
        <authorList>
            <person name="Nagy L.G."/>
            <person name="Riley R."/>
            <person name="Tritt A."/>
            <person name="Adam C."/>
            <person name="Daum C."/>
            <person name="Floudas D."/>
            <person name="Sun H."/>
            <person name="Yadav J.S."/>
            <person name="Pangilinan J."/>
            <person name="Larsson K.H."/>
            <person name="Matsuura K."/>
            <person name="Barry K."/>
            <person name="Labutti K."/>
            <person name="Kuo R."/>
            <person name="Ohm R.A."/>
            <person name="Bhattacharya S.S."/>
            <person name="Shirouzu T."/>
            <person name="Yoshinaga Y."/>
            <person name="Martin F.M."/>
            <person name="Grigoriev I.V."/>
            <person name="Hibbett D.S."/>
        </authorList>
    </citation>
    <scope>NUCLEOTIDE SEQUENCE [LARGE SCALE GENOMIC DNA]</scope>
    <source>
        <strain evidence="2 3">HHB12029</strain>
    </source>
</reference>
<dbReference type="SUPFAM" id="SSF81383">
    <property type="entry name" value="F-box domain"/>
    <property type="match status" value="1"/>
</dbReference>
<gene>
    <name evidence="2" type="ORF">EXIGLDRAFT_845677</name>
</gene>
<dbReference type="AlphaFoldDB" id="A0A165BC56"/>
<dbReference type="InterPro" id="IPR036047">
    <property type="entry name" value="F-box-like_dom_sf"/>
</dbReference>
<feature type="domain" description="F-box" evidence="1">
    <location>
        <begin position="72"/>
        <end position="107"/>
    </location>
</feature>
<organism evidence="2 3">
    <name type="scientific">Exidia glandulosa HHB12029</name>
    <dbReference type="NCBI Taxonomy" id="1314781"/>
    <lineage>
        <taxon>Eukaryota</taxon>
        <taxon>Fungi</taxon>
        <taxon>Dikarya</taxon>
        <taxon>Basidiomycota</taxon>
        <taxon>Agaricomycotina</taxon>
        <taxon>Agaricomycetes</taxon>
        <taxon>Auriculariales</taxon>
        <taxon>Exidiaceae</taxon>
        <taxon>Exidia</taxon>
    </lineage>
</organism>
<name>A0A165BC56_EXIGL</name>
<dbReference type="InParanoid" id="A0A165BC56"/>
<sequence length="530" mass="58518">MNQPASTPALPPVALAALRAAVSAACESISASSPDSLFGHADGFWEPITDVVNAEVSAWVRRHNDAHSSGNRLPAELFQMVLAPLNFADRLSVARVCTTWKNRSASCSVIPLDQFDSVTAAEARSLNAQLNLLGSPRVHLHILLETMTIELLPSAKFVRRHLPHTVKLQLVIHGDSYTRSERDAFVKLLSTSAPLLQTLSVAFNGSAKLERLLTHSAWFGDSAPGLRRCRFYRAVFYQPIFSLVSIAFFLVETRSQFEQLSGVLSRLAHLEELCVAIDDSLGPSLSPLTPPPGLRRLWLEDLAAEHLDDIDFTDVPNVIVQSDTRQLGCVHRLVHQPVKTLDIYPHLTHSGVMVRIQESPQRTRVLNVDMRLADKVVNDLLFGHVTTLSLHDPHLLGNFGMPAMPALSYLTVYLPGPLAALHDALQPWALPRIRRLELIFTCYPCTSHRTCPAGDITKFVTHTLGAEIRYIGLVIRGTAVLEPGFAELSARVASLYVESHIRVPNSAPVWVRAADFENVWNGEVTLRDAM</sequence>
<dbReference type="Proteomes" id="UP000077266">
    <property type="component" value="Unassembled WGS sequence"/>
</dbReference>
<dbReference type="InterPro" id="IPR001810">
    <property type="entry name" value="F-box_dom"/>
</dbReference>
<evidence type="ECO:0000313" key="3">
    <source>
        <dbReference type="Proteomes" id="UP000077266"/>
    </source>
</evidence>
<evidence type="ECO:0000259" key="1">
    <source>
        <dbReference type="Pfam" id="PF00646"/>
    </source>
</evidence>